<feature type="domain" description="Helicase ATP-binding" evidence="4">
    <location>
        <begin position="635"/>
        <end position="795"/>
    </location>
</feature>
<dbReference type="OrthoDB" id="9760715at2"/>
<dbReference type="Pfam" id="PF00271">
    <property type="entry name" value="Helicase_C"/>
    <property type="match status" value="1"/>
</dbReference>
<proteinExistence type="predicted"/>
<protein>
    <recommendedName>
        <fullName evidence="8">Helicase</fullName>
    </recommendedName>
</protein>
<dbReference type="EMBL" id="LDUG01000003">
    <property type="protein sequence ID" value="KVW99606.1"/>
    <property type="molecule type" value="Genomic_DNA"/>
</dbReference>
<dbReference type="InterPro" id="IPR038718">
    <property type="entry name" value="SNF2-like_sf"/>
</dbReference>
<gene>
    <name evidence="6" type="ORF">ABW22_01375</name>
</gene>
<dbReference type="PROSITE" id="PS51194">
    <property type="entry name" value="HELICASE_CTER"/>
    <property type="match status" value="1"/>
</dbReference>
<dbReference type="InterPro" id="IPR001650">
    <property type="entry name" value="Helicase_C-like"/>
</dbReference>
<evidence type="ECO:0000313" key="7">
    <source>
        <dbReference type="Proteomes" id="UP000064243"/>
    </source>
</evidence>
<dbReference type="InterPro" id="IPR027417">
    <property type="entry name" value="P-loop_NTPase"/>
</dbReference>
<dbReference type="RefSeq" id="WP_059751195.1">
    <property type="nucleotide sequence ID" value="NZ_LDUG01000003.1"/>
</dbReference>
<dbReference type="InterPro" id="IPR014001">
    <property type="entry name" value="Helicase_ATP-bd"/>
</dbReference>
<dbReference type="Gene3D" id="3.40.50.300">
    <property type="entry name" value="P-loop containing nucleotide triphosphate hydrolases"/>
    <property type="match status" value="1"/>
</dbReference>
<dbReference type="GO" id="GO:0016787">
    <property type="term" value="F:hydrolase activity"/>
    <property type="evidence" value="ECO:0007669"/>
    <property type="project" value="UniProtKB-KW"/>
</dbReference>
<dbReference type="SUPFAM" id="SSF52540">
    <property type="entry name" value="P-loop containing nucleoside triphosphate hydrolases"/>
    <property type="match status" value="2"/>
</dbReference>
<dbReference type="InterPro" id="IPR000330">
    <property type="entry name" value="SNF2_N"/>
</dbReference>
<dbReference type="SMART" id="SM00487">
    <property type="entry name" value="DEXDc"/>
    <property type="match status" value="1"/>
</dbReference>
<dbReference type="Gene3D" id="3.40.50.10810">
    <property type="entry name" value="Tandem AAA-ATPase domain"/>
    <property type="match status" value="1"/>
</dbReference>
<dbReference type="InterPro" id="IPR049730">
    <property type="entry name" value="SNF2/RAD54-like_C"/>
</dbReference>
<evidence type="ECO:0008006" key="8">
    <source>
        <dbReference type="Google" id="ProtNLM"/>
    </source>
</evidence>
<keyword evidence="1" id="KW-0378">Hydrolase</keyword>
<feature type="domain" description="SWIM-type" evidence="3">
    <location>
        <begin position="52"/>
        <end position="91"/>
    </location>
</feature>
<accession>A0A106BVY0</accession>
<dbReference type="PANTHER" id="PTHR10799">
    <property type="entry name" value="SNF2/RAD54 HELICASE FAMILY"/>
    <property type="match status" value="1"/>
</dbReference>
<dbReference type="InterPro" id="IPR007527">
    <property type="entry name" value="Znf_SWIM"/>
</dbReference>
<dbReference type="Pfam" id="PF00176">
    <property type="entry name" value="SNF2-rel_dom"/>
    <property type="match status" value="1"/>
</dbReference>
<keyword evidence="2" id="KW-0863">Zinc-finger</keyword>
<dbReference type="CDD" id="cd18012">
    <property type="entry name" value="DEXQc_arch_SWI2_SNF2"/>
    <property type="match status" value="1"/>
</dbReference>
<feature type="domain" description="Helicase C-terminal" evidence="5">
    <location>
        <begin position="923"/>
        <end position="1070"/>
    </location>
</feature>
<organism evidence="6 7">
    <name type="scientific">Thiobacillus denitrificans</name>
    <dbReference type="NCBI Taxonomy" id="36861"/>
    <lineage>
        <taxon>Bacteria</taxon>
        <taxon>Pseudomonadati</taxon>
        <taxon>Pseudomonadota</taxon>
        <taxon>Betaproteobacteria</taxon>
        <taxon>Nitrosomonadales</taxon>
        <taxon>Thiobacillaceae</taxon>
        <taxon>Thiobacillus</taxon>
    </lineage>
</organism>
<name>A0A106BVY0_THIDE</name>
<dbReference type="SMART" id="SM00490">
    <property type="entry name" value="HELICc"/>
    <property type="match status" value="1"/>
</dbReference>
<dbReference type="GO" id="GO:0008270">
    <property type="term" value="F:zinc ion binding"/>
    <property type="evidence" value="ECO:0007669"/>
    <property type="project" value="UniProtKB-KW"/>
</dbReference>
<dbReference type="PROSITE" id="PS50966">
    <property type="entry name" value="ZF_SWIM"/>
    <property type="match status" value="1"/>
</dbReference>
<dbReference type="GO" id="GO:0004386">
    <property type="term" value="F:helicase activity"/>
    <property type="evidence" value="ECO:0007669"/>
    <property type="project" value="UniProtKB-KW"/>
</dbReference>
<dbReference type="CDD" id="cd18793">
    <property type="entry name" value="SF2_C_SNF"/>
    <property type="match status" value="1"/>
</dbReference>
<evidence type="ECO:0000256" key="1">
    <source>
        <dbReference type="ARBA" id="ARBA00022801"/>
    </source>
</evidence>
<evidence type="ECO:0000256" key="2">
    <source>
        <dbReference type="PROSITE-ProRule" id="PRU00325"/>
    </source>
</evidence>
<dbReference type="GO" id="GO:0005524">
    <property type="term" value="F:ATP binding"/>
    <property type="evidence" value="ECO:0007669"/>
    <property type="project" value="InterPro"/>
</dbReference>
<evidence type="ECO:0000259" key="3">
    <source>
        <dbReference type="PROSITE" id="PS50966"/>
    </source>
</evidence>
<keyword evidence="7" id="KW-1185">Reference proteome</keyword>
<evidence type="ECO:0000259" key="5">
    <source>
        <dbReference type="PROSITE" id="PS51194"/>
    </source>
</evidence>
<dbReference type="PATRIC" id="fig|36861.3.peg.2000"/>
<keyword evidence="2" id="KW-0479">Metal-binding</keyword>
<evidence type="ECO:0000313" key="6">
    <source>
        <dbReference type="EMBL" id="KVW99606.1"/>
    </source>
</evidence>
<dbReference type="AlphaFoldDB" id="A0A106BVY0"/>
<keyword evidence="2" id="KW-0862">Zinc</keyword>
<comment type="caution">
    <text evidence="6">The sequence shown here is derived from an EMBL/GenBank/DDBJ whole genome shotgun (WGS) entry which is preliminary data.</text>
</comment>
<reference evidence="6 7" key="1">
    <citation type="journal article" date="2015" name="Appl. Environ. Microbiol.">
        <title>Aerobic and Anaerobic Thiosulfate Oxidation by a Cold-Adapted, Subglacial Chemoautotroph.</title>
        <authorList>
            <person name="Harrold Z.R."/>
            <person name="Skidmore M.L."/>
            <person name="Hamilton T.L."/>
            <person name="Desch L."/>
            <person name="Amada K."/>
            <person name="van Gelder W."/>
            <person name="Glover K."/>
            <person name="Roden E.E."/>
            <person name="Boyd E.S."/>
        </authorList>
    </citation>
    <scope>NUCLEOTIDE SEQUENCE [LARGE SCALE GENOMIC DNA]</scope>
    <source>
        <strain evidence="6 7">RG</strain>
    </source>
</reference>
<dbReference type="Proteomes" id="UP000064243">
    <property type="component" value="Unassembled WGS sequence"/>
</dbReference>
<evidence type="ECO:0000259" key="4">
    <source>
        <dbReference type="PROSITE" id="PS51192"/>
    </source>
</evidence>
<dbReference type="PROSITE" id="PS51192">
    <property type="entry name" value="HELICASE_ATP_BIND_1"/>
    <property type="match status" value="1"/>
</dbReference>
<sequence>MSLPPFTEADILRWFGARDLIKAKTYVRSVTRLSAEPPVLSAFVPGSAPKPYQVKIRFNTDLAGNIVISPHCTCPVQWHCKHTAATLLAWLQQNKPPTKINPDVLTWLEEFRRTLAEAKPAKPAKAPPRRDTLLYCLTPRADGSLRMTFFKARLDDHGRPLKLDDWNNVERAITNPPSFVTEDDLTILPLLWGQRDRHAFIDSFPLAGEKGEIVLQRMLASGRLFYAGEDLQPLAAAPTRPAILQWPADSNHRIRAELVATPPADRVLTLKQTWYVDGACGELGLLDVPYSTGQLAHLLALPPLSALDVPLVSGALAELAPELPRPQTTASLRVIDITPQPRLTLGTLASYGMNRYRDYGHSYSTVLFDFATLQFQYDTFSFMADDPTEFVTTPTGEAVRVRRDTAREAACIKLLDTLGFKPVPPQALDKTPKHLLGLASESAWPGFIATGLASLRADGWTLDVPRNFRHTMLEVDAWEADFHDDGNGWLSLNLGVVLEGQRLPLAPLLYDLFQHDARWLDAAKLKRIRDAEMITLHTPEGVRFTAPAGRLKPLAHTLIDLFDARPQGAIKVSRLDAPRLAELADSPQWKNTGGDAVIRFARQLQHQGGIKAVKPPKGLGLALRPYQHEGLAWLQYLREQNLAGILADDMGLGKTAQTLAHLLLEKQAGRLDRPALVVLPTSLIFNWKREAERFAPGLKVLSLHGKDRVERFGEIAQHDIALTTYPLLWRDHDTLGKIDWHLLILDEAQTVKNAGSRAAKIVREIKARHRLCLTGTPLENHLGELWAQFDFLLPGFLGDSKQFTRAFRTPIEKHGDAIRAGILSRRIAPFILRRRKEEVAKELPPKTIIVRTAEITGGQRDLYETVRSAMDAKVLEAIAQKGFARSQIVILDALLKLRQVCCDPRLLKSAGAQKVKERAKLDLLMDMLPELLDEGRRVLLFSQFTSMLALIELELRARKIEYVIFTGDTQDRETVIRNFQEGNVPVFLISLKAGGVGLNLTAADTIIHYDPWWNPAVENQATDRAHRIGQTKHVFVYKLVVAGSIEEKILALQEKKAELAASVLSEDSTALAKFGEADIRALLAPLPSADRAPS</sequence>